<feature type="region of interest" description="Disordered" evidence="1">
    <location>
        <begin position="162"/>
        <end position="491"/>
    </location>
</feature>
<evidence type="ECO:0000313" key="2">
    <source>
        <dbReference type="EMBL" id="KAJ8972361.1"/>
    </source>
</evidence>
<feature type="compositionally biased region" description="Basic and acidic residues" evidence="1">
    <location>
        <begin position="375"/>
        <end position="399"/>
    </location>
</feature>
<feature type="compositionally biased region" description="Basic residues" evidence="1">
    <location>
        <begin position="470"/>
        <end position="486"/>
    </location>
</feature>
<feature type="compositionally biased region" description="Basic residues" evidence="1">
    <location>
        <begin position="400"/>
        <end position="415"/>
    </location>
</feature>
<proteinExistence type="predicted"/>
<dbReference type="EMBL" id="JAPWTJ010001355">
    <property type="protein sequence ID" value="KAJ8972361.1"/>
    <property type="molecule type" value="Genomic_DNA"/>
</dbReference>
<keyword evidence="3" id="KW-1185">Reference proteome</keyword>
<name>A0ABQ9J333_9CUCU</name>
<organism evidence="2 3">
    <name type="scientific">Molorchus minor</name>
    <dbReference type="NCBI Taxonomy" id="1323400"/>
    <lineage>
        <taxon>Eukaryota</taxon>
        <taxon>Metazoa</taxon>
        <taxon>Ecdysozoa</taxon>
        <taxon>Arthropoda</taxon>
        <taxon>Hexapoda</taxon>
        <taxon>Insecta</taxon>
        <taxon>Pterygota</taxon>
        <taxon>Neoptera</taxon>
        <taxon>Endopterygota</taxon>
        <taxon>Coleoptera</taxon>
        <taxon>Polyphaga</taxon>
        <taxon>Cucujiformia</taxon>
        <taxon>Chrysomeloidea</taxon>
        <taxon>Cerambycidae</taxon>
        <taxon>Lamiinae</taxon>
        <taxon>Monochamini</taxon>
        <taxon>Molorchus</taxon>
    </lineage>
</organism>
<feature type="compositionally biased region" description="Basic and acidic residues" evidence="1">
    <location>
        <begin position="352"/>
        <end position="367"/>
    </location>
</feature>
<feature type="compositionally biased region" description="Low complexity" evidence="1">
    <location>
        <begin position="180"/>
        <end position="197"/>
    </location>
</feature>
<evidence type="ECO:0000313" key="3">
    <source>
        <dbReference type="Proteomes" id="UP001162164"/>
    </source>
</evidence>
<feature type="compositionally biased region" description="Basic residues" evidence="1">
    <location>
        <begin position="167"/>
        <end position="179"/>
    </location>
</feature>
<feature type="compositionally biased region" description="Low complexity" evidence="1">
    <location>
        <begin position="339"/>
        <end position="350"/>
    </location>
</feature>
<feature type="compositionally biased region" description="Basic and acidic residues" evidence="1">
    <location>
        <begin position="198"/>
        <end position="264"/>
    </location>
</feature>
<protein>
    <recommendedName>
        <fullName evidence="4">Transformer</fullName>
    </recommendedName>
</protein>
<dbReference type="Proteomes" id="UP001162164">
    <property type="component" value="Unassembled WGS sequence"/>
</dbReference>
<evidence type="ECO:0000256" key="1">
    <source>
        <dbReference type="SAM" id="MobiDB-lite"/>
    </source>
</evidence>
<reference evidence="2" key="1">
    <citation type="journal article" date="2023" name="Insect Mol. Biol.">
        <title>Genome sequencing provides insights into the evolution of gene families encoding plant cell wall-degrading enzymes in longhorned beetles.</title>
        <authorList>
            <person name="Shin N.R."/>
            <person name="Okamura Y."/>
            <person name="Kirsch R."/>
            <person name="Pauchet Y."/>
        </authorList>
    </citation>
    <scope>NUCLEOTIDE SEQUENCE</scope>
    <source>
        <strain evidence="2">MMC_N1</strain>
    </source>
</reference>
<gene>
    <name evidence="2" type="ORF">NQ317_018474</name>
</gene>
<comment type="caution">
    <text evidence="2">The sequence shown here is derived from an EMBL/GenBank/DDBJ whole genome shotgun (WGS) entry which is preliminary data.</text>
</comment>
<feature type="compositionally biased region" description="Basic and acidic residues" evidence="1">
    <location>
        <begin position="289"/>
        <end position="315"/>
    </location>
</feature>
<feature type="compositionally biased region" description="Basic residues" evidence="1">
    <location>
        <begin position="316"/>
        <end position="332"/>
    </location>
</feature>
<sequence length="614" mass="71146">MLRFMYRCSPIAETIPSSKRSWSKRPSSTTRGVIVVSSWTPEPKFGSPWPSGQPYNDRKSLGYTQRGRRQISLGLITLLNKKSRLVYSVRRSDAPGLNAFFNYPHSLLSFRGCVDEKDNNNKLLFANPSLGNKTIFDREDVLVNQEERFVLSDANSLEGTKLPTRLIRPRRYSRSRSRSPSRGSVSPSYRRSSSTSRSRSDRQSLDKDKRHVSDRGTEKRKSLEKDRDKRGLERRRSLDRDKERKPNDRRERSTEGDRERKTGDSRGGQYSREREDERYRRSRTPLRPGEYRPPRSETRRRSRSRERDLTHEKYSSSRRSRSASKDRSRKIVRSPGEPRPSTSRKPSRSPSRSKDRPKSPRYRDTSRGRRSRSPSKREKPFYGREREQDKSPRYRSSERRRSRSPLGRRKSRSPHRSLETARGRSSPAKYDRYSIKHSHSPGRHEAEVNRVTGVQAGLQSMIGVISKSDKYRRSRSRSPRKHRGRSPPREHNAEFAYYEGIPGSEYWIPGPIRPGFPIPRFYPPAFYPRMPGAPIIIPPQNSNDGALSPRLPVYNSKLRPKVTQAESGVIKHPQQAAQMQIPQGVLVIAGGIKNEESEKRIVEEESIDCLHEKD</sequence>
<accession>A0ABQ9J333</accession>
<evidence type="ECO:0008006" key="4">
    <source>
        <dbReference type="Google" id="ProtNLM"/>
    </source>
</evidence>